<comment type="caution">
    <text evidence="1">The sequence shown here is derived from an EMBL/GenBank/DDBJ whole genome shotgun (WGS) entry which is preliminary data.</text>
</comment>
<gene>
    <name evidence="1" type="ORF">N425_13520</name>
</gene>
<organism evidence="1 2">
    <name type="scientific">Tannerella sp. oral taxon BU063 isolate Cell 2</name>
    <dbReference type="NCBI Taxonomy" id="1411148"/>
    <lineage>
        <taxon>Bacteria</taxon>
        <taxon>Pseudomonadati</taxon>
        <taxon>Bacteroidota</taxon>
        <taxon>Bacteroidia</taxon>
        <taxon>Bacteroidales</taxon>
        <taxon>Tannerellaceae</taxon>
        <taxon>Tannerella</taxon>
    </lineage>
</organism>
<proteinExistence type="predicted"/>
<dbReference type="SUPFAM" id="SSF56935">
    <property type="entry name" value="Porins"/>
    <property type="match status" value="1"/>
</dbReference>
<accession>W2C0X1</accession>
<evidence type="ECO:0000313" key="2">
    <source>
        <dbReference type="Proteomes" id="UP000018837"/>
    </source>
</evidence>
<reference evidence="1 2" key="1">
    <citation type="submission" date="2013-11" db="EMBL/GenBank/DDBJ databases">
        <title>Single cell genomics of uncultured Tannerella BU063 (oral taxon 286).</title>
        <authorList>
            <person name="Beall C.J."/>
            <person name="Campbell A.G."/>
            <person name="Griffen A.L."/>
            <person name="Podar M."/>
            <person name="Leys E.J."/>
        </authorList>
    </citation>
    <scope>NUCLEOTIDE SEQUENCE [LARGE SCALE GENOMIC DNA]</scope>
    <source>
        <strain evidence="1">Cell 2</strain>
    </source>
</reference>
<protein>
    <submittedName>
        <fullName evidence="1">Uncharacterized protein</fullName>
    </submittedName>
</protein>
<dbReference type="AlphaFoldDB" id="W2C0X1"/>
<dbReference type="Proteomes" id="UP000018837">
    <property type="component" value="Unassembled WGS sequence"/>
</dbReference>
<dbReference type="PATRIC" id="fig|1411148.3.peg.2272"/>
<dbReference type="EMBL" id="AYUF01000495">
    <property type="protein sequence ID" value="ETK00830.1"/>
    <property type="molecule type" value="Genomic_DNA"/>
</dbReference>
<dbReference type="Gene3D" id="2.40.160.60">
    <property type="entry name" value="Outer membrane protein transport protein (OMPP1/FadL/TodX)"/>
    <property type="match status" value="1"/>
</dbReference>
<sequence>MREHFDFYEQTVMEAMKITKHQRKWSMKTRLTLLLLLYLAVSLYMRAYDNVRRPDTRALGLAGSEVVYSPLFNPSLTPFFAHRQLRGDYFNPYGMKELVTVSAGLNVPNRILPFGVHIASFGYDRYRESMFRLSVSKRLSSMWSLGVSVQYALLQSEIFEQDGQRLSADVGVALRPTDKWLLGLSVLHFPAVSIGSDETNQVHMTPRMVLLGARYMMDEGLELSAEAEYRQYEPFLFSVGAEYTPFANFQLRAGVKSSPFSPSLGVSYSFIGLTLDTALYYHPALGASVGIGLAYSF</sequence>
<evidence type="ECO:0000313" key="1">
    <source>
        <dbReference type="EMBL" id="ETK00830.1"/>
    </source>
</evidence>
<name>W2C0X1_9BACT</name>